<organism evidence="11 12">
    <name type="scientific">Robbsia andropogonis</name>
    <dbReference type="NCBI Taxonomy" id="28092"/>
    <lineage>
        <taxon>Bacteria</taxon>
        <taxon>Pseudomonadati</taxon>
        <taxon>Pseudomonadota</taxon>
        <taxon>Betaproteobacteria</taxon>
        <taxon>Burkholderiales</taxon>
        <taxon>Burkholderiaceae</taxon>
        <taxon>Robbsia</taxon>
    </lineage>
</organism>
<dbReference type="RefSeq" id="WP_046152890.1">
    <property type="nucleotide sequence ID" value="NZ_CADFGU010000001.1"/>
</dbReference>
<reference evidence="11 12" key="1">
    <citation type="submission" date="2015-03" db="EMBL/GenBank/DDBJ databases">
        <title>Draft Genome Sequence of Burkholderia andropogonis type strain ICMP2807, isolated from Sorghum bicolor.</title>
        <authorList>
            <person name="Lopes-Santos L."/>
            <person name="Castro D.B."/>
            <person name="Ottoboni L.M."/>
            <person name="Park D."/>
            <person name="Weirc B.S."/>
            <person name="Destefano S.A."/>
        </authorList>
    </citation>
    <scope>NUCLEOTIDE SEQUENCE [LARGE SCALE GENOMIC DNA]</scope>
    <source>
        <strain evidence="11 12">ICMP2807</strain>
    </source>
</reference>
<gene>
    <name evidence="11" type="primary">dnaE</name>
    <name evidence="11" type="ORF">WM40_11385</name>
</gene>
<evidence type="ECO:0000256" key="7">
    <source>
        <dbReference type="ARBA" id="ARBA00022705"/>
    </source>
</evidence>
<dbReference type="InterPro" id="IPR004365">
    <property type="entry name" value="NA-bd_OB_tRNA"/>
</dbReference>
<keyword evidence="7" id="KW-0235">DNA replication</keyword>
<dbReference type="Pfam" id="PF02811">
    <property type="entry name" value="PHP"/>
    <property type="match status" value="1"/>
</dbReference>
<dbReference type="NCBIfam" id="TIGR00594">
    <property type="entry name" value="polc"/>
    <property type="match status" value="1"/>
</dbReference>
<dbReference type="InterPro" id="IPR012340">
    <property type="entry name" value="NA-bd_OB-fold"/>
</dbReference>
<dbReference type="SUPFAM" id="SSF89550">
    <property type="entry name" value="PHP domain-like"/>
    <property type="match status" value="1"/>
</dbReference>
<dbReference type="STRING" id="28092.WM40_11385"/>
<dbReference type="Gene3D" id="3.20.20.140">
    <property type="entry name" value="Metal-dependent hydrolases"/>
    <property type="match status" value="1"/>
</dbReference>
<dbReference type="Pfam" id="PF07733">
    <property type="entry name" value="DNA_pol3_alpha"/>
    <property type="match status" value="1"/>
</dbReference>
<evidence type="ECO:0000256" key="2">
    <source>
        <dbReference type="ARBA" id="ARBA00012417"/>
    </source>
</evidence>
<dbReference type="OrthoDB" id="9803237at2"/>
<evidence type="ECO:0000256" key="9">
    <source>
        <dbReference type="ARBA" id="ARBA00049244"/>
    </source>
</evidence>
<dbReference type="PATRIC" id="fig|28092.6.peg.2673"/>
<dbReference type="CDD" id="cd07433">
    <property type="entry name" value="PHP_PolIIIA_DnaE1"/>
    <property type="match status" value="1"/>
</dbReference>
<evidence type="ECO:0000256" key="6">
    <source>
        <dbReference type="ARBA" id="ARBA00022695"/>
    </source>
</evidence>
<dbReference type="InterPro" id="IPR029460">
    <property type="entry name" value="DNAPol_HHH"/>
</dbReference>
<dbReference type="InterPro" id="IPR040982">
    <property type="entry name" value="DNA_pol3_finger"/>
</dbReference>
<dbReference type="NCBIfam" id="NF004226">
    <property type="entry name" value="PRK05673.1"/>
    <property type="match status" value="1"/>
</dbReference>
<dbReference type="InterPro" id="IPR003141">
    <property type="entry name" value="Pol/His_phosphatase_N"/>
</dbReference>
<name>A0A0F5K146_9BURK</name>
<evidence type="ECO:0000256" key="8">
    <source>
        <dbReference type="ARBA" id="ARBA00022932"/>
    </source>
</evidence>
<evidence type="ECO:0000313" key="12">
    <source>
        <dbReference type="Proteomes" id="UP000033618"/>
    </source>
</evidence>
<dbReference type="Proteomes" id="UP000033618">
    <property type="component" value="Unassembled WGS sequence"/>
</dbReference>
<accession>A0A0F5K146</accession>
<dbReference type="Pfam" id="PF17657">
    <property type="entry name" value="DNA_pol3_finger"/>
    <property type="match status" value="1"/>
</dbReference>
<dbReference type="InterPro" id="IPR011708">
    <property type="entry name" value="DNA_pol3_alpha_NTPase_dom"/>
</dbReference>
<comment type="subcellular location">
    <subcellularLocation>
        <location evidence="1">Cytoplasm</location>
    </subcellularLocation>
</comment>
<evidence type="ECO:0000256" key="4">
    <source>
        <dbReference type="ARBA" id="ARBA00022490"/>
    </source>
</evidence>
<dbReference type="InterPro" id="IPR041931">
    <property type="entry name" value="DNA_pol3_alpha_thumb_dom"/>
</dbReference>
<dbReference type="InterPro" id="IPR049821">
    <property type="entry name" value="PolIIIA_DnaE1_PHP"/>
</dbReference>
<proteinExistence type="predicted"/>
<dbReference type="GO" id="GO:0003676">
    <property type="term" value="F:nucleic acid binding"/>
    <property type="evidence" value="ECO:0007669"/>
    <property type="project" value="InterPro"/>
</dbReference>
<evidence type="ECO:0000256" key="3">
    <source>
        <dbReference type="ARBA" id="ARBA00019114"/>
    </source>
</evidence>
<keyword evidence="4" id="KW-0963">Cytoplasm</keyword>
<dbReference type="CDD" id="cd04485">
    <property type="entry name" value="DnaE_OBF"/>
    <property type="match status" value="1"/>
</dbReference>
<dbReference type="PANTHER" id="PTHR32294">
    <property type="entry name" value="DNA POLYMERASE III SUBUNIT ALPHA"/>
    <property type="match status" value="1"/>
</dbReference>
<dbReference type="Gene3D" id="1.10.10.1600">
    <property type="entry name" value="Bacterial DNA polymerase III alpha subunit, thumb domain"/>
    <property type="match status" value="1"/>
</dbReference>
<dbReference type="InterPro" id="IPR004805">
    <property type="entry name" value="DnaE2/DnaE/PolC"/>
</dbReference>
<dbReference type="Pfam" id="PF20914">
    <property type="entry name" value="DNA_pol_IIIA_C"/>
    <property type="match status" value="1"/>
</dbReference>
<comment type="catalytic activity">
    <reaction evidence="9">
        <text>DNA(n) + a 2'-deoxyribonucleoside 5'-triphosphate = DNA(n+1) + diphosphate</text>
        <dbReference type="Rhea" id="RHEA:22508"/>
        <dbReference type="Rhea" id="RHEA-COMP:17339"/>
        <dbReference type="Rhea" id="RHEA-COMP:17340"/>
        <dbReference type="ChEBI" id="CHEBI:33019"/>
        <dbReference type="ChEBI" id="CHEBI:61560"/>
        <dbReference type="ChEBI" id="CHEBI:173112"/>
        <dbReference type="EC" id="2.7.7.7"/>
    </reaction>
</comment>
<dbReference type="Pfam" id="PF14579">
    <property type="entry name" value="HHH_6"/>
    <property type="match status" value="1"/>
</dbReference>
<keyword evidence="6 11" id="KW-0548">Nucleotidyltransferase</keyword>
<dbReference type="InterPro" id="IPR016195">
    <property type="entry name" value="Pol/histidinol_Pase-like"/>
</dbReference>
<dbReference type="GO" id="GO:0005737">
    <property type="term" value="C:cytoplasm"/>
    <property type="evidence" value="ECO:0007669"/>
    <property type="project" value="UniProtKB-SubCell"/>
</dbReference>
<dbReference type="Pfam" id="PF01336">
    <property type="entry name" value="tRNA_anti-codon"/>
    <property type="match status" value="1"/>
</dbReference>
<dbReference type="EMBL" id="LAQU01000009">
    <property type="protein sequence ID" value="KKB63579.1"/>
    <property type="molecule type" value="Genomic_DNA"/>
</dbReference>
<evidence type="ECO:0000259" key="10">
    <source>
        <dbReference type="SMART" id="SM00481"/>
    </source>
</evidence>
<keyword evidence="12" id="KW-1185">Reference proteome</keyword>
<dbReference type="EC" id="2.7.7.7" evidence="2"/>
<dbReference type="GO" id="GO:0003887">
    <property type="term" value="F:DNA-directed DNA polymerase activity"/>
    <property type="evidence" value="ECO:0007669"/>
    <property type="project" value="UniProtKB-KW"/>
</dbReference>
<dbReference type="InterPro" id="IPR004013">
    <property type="entry name" value="PHP_dom"/>
</dbReference>
<dbReference type="AlphaFoldDB" id="A0A0F5K146"/>
<dbReference type="PANTHER" id="PTHR32294:SF0">
    <property type="entry name" value="DNA POLYMERASE III SUBUNIT ALPHA"/>
    <property type="match status" value="1"/>
</dbReference>
<keyword evidence="5 11" id="KW-0808">Transferase</keyword>
<evidence type="ECO:0000256" key="1">
    <source>
        <dbReference type="ARBA" id="ARBA00004496"/>
    </source>
</evidence>
<comment type="caution">
    <text evidence="11">The sequence shown here is derived from an EMBL/GenBank/DDBJ whole genome shotgun (WGS) entry which is preliminary data.</text>
</comment>
<sequence length="1242" mass="135869">MSEPRFIHLRLHSEYSIADGIVRLDDAIAAAAKDGQGALALTDLSNAFGLVRFYKAARSAGVKPIAGADVWITNPADRDKPHRLLLLVRNRQGYLNLCELLSRGSLTNQYKGRAEIRSEWLANGFAEGLLALSGAQGGDIGAAFAAGNPEAARRCATYWQTVFPDAFYIELQRAGQPGEQSYIAQALALAASLNLPVVATHPVQFMTPDDFTAHEARVCISEGDLLANPKRGKRFTQTQYFQTQAAMAALFADLPSALDNTVEIAKRCNLTLELGKPKLPLFPTPDGVSLDDFLVAESRAGLEKRLAFLYPDEARRESERPRYAARLEFEANTIIKMGFPGYFLIVADFINWAKTNGVPVGPGRGSGAGSLVAYALGITDLDPLEYNLLFERFLNPERVSMPDFDIDFCQEGRDRVIQYVKRKYGADAVSQIATFGTMAAKAAVRDIGRVLDLGYNFTDSVAKLIPFKPGKHVTLEDAMKEEPQLAERYDAEEEVRQLFDLAQRVEGLTRNVGMHAGGVLIAPGKLTDFCPLYTQGPAGEGEESGVVSQYDKDDVEAVGLVKFDFLGLTTLTILDWAERYIRRLDPSKADWSLAQVPLTDPASFHILKKANTVAVFQLESRGMQGMLKDAQPDRFEDIIALVALYRPGPMDLIPSFCARKHGRENVDYPDPRVESVLKETYGIMVYQEQVMQMAQIIGGYSLGGADLLRRAMGKKKAEEMAEHRALFADGAAKNGLSAEKAGEIFDLMEKFAGYGFNKSHAAAYALLAYYTAWLKAHHPAEFMAANMSLAMDDTDKVKILYEDCISATNNLKVLPPDINLSAYRFEPVAEAPDADGKLQRSRTIRYGLGAIKGSGQNAIEEIIRARDERPFRDLFDFCERVDRRVVNRRTVETLIRAGAFDALHDNRAQLLASVPLAMEAADQAAANALQVGLFDLGGEAPPHELIKTAPWNDKRRLQEEKSSLGFYLSGHLFDAYKTEARRFTRQTIGELTEGRDKIIAGIIVSLRTQMTQRGKMVVALLDDTTGQCEITIFNELFDANRELLKEDELLVVSGSARNDAFTGGLRFTAESLMDLERARSRYARAVRLSVRGIGAAGEACSIGGKCTTVVNGEVGSRSGSGNVQPTADIARLKDILVTYRAPDMMVTATEGTFAEADVGGYRAGGNGLGGRQGGGFGGGAGRGRQSRDVAPARTGLRVEIRYVGKDAYTELALGHAWCVKPNDELMSALAVAFGRDAAEISY</sequence>
<dbReference type="SMART" id="SM00481">
    <property type="entry name" value="POLIIIAc"/>
    <property type="match status" value="1"/>
</dbReference>
<evidence type="ECO:0000313" key="11">
    <source>
        <dbReference type="EMBL" id="KKB63579.1"/>
    </source>
</evidence>
<evidence type="ECO:0000256" key="5">
    <source>
        <dbReference type="ARBA" id="ARBA00022679"/>
    </source>
</evidence>
<dbReference type="GO" id="GO:0008408">
    <property type="term" value="F:3'-5' exonuclease activity"/>
    <property type="evidence" value="ECO:0007669"/>
    <property type="project" value="InterPro"/>
</dbReference>
<keyword evidence="8" id="KW-0239">DNA-directed DNA polymerase</keyword>
<dbReference type="InterPro" id="IPR048472">
    <property type="entry name" value="DNA_pol_IIIA_C"/>
</dbReference>
<dbReference type="Gene3D" id="2.40.50.140">
    <property type="entry name" value="Nucleic acid-binding proteins"/>
    <property type="match status" value="1"/>
</dbReference>
<feature type="domain" description="Polymerase/histidinol phosphatase N-terminal" evidence="10">
    <location>
        <begin position="7"/>
        <end position="74"/>
    </location>
</feature>
<dbReference type="Gene3D" id="1.10.150.870">
    <property type="match status" value="1"/>
</dbReference>
<dbReference type="GO" id="GO:0006260">
    <property type="term" value="P:DNA replication"/>
    <property type="evidence" value="ECO:0007669"/>
    <property type="project" value="UniProtKB-KW"/>
</dbReference>
<protein>
    <recommendedName>
        <fullName evidence="3">DNA polymerase III subunit alpha</fullName>
        <ecNumber evidence="2">2.7.7.7</ecNumber>
    </recommendedName>
</protein>